<dbReference type="KEGG" id="dmp:FAK_08430"/>
<evidence type="ECO:0000313" key="4">
    <source>
        <dbReference type="Proteomes" id="UP001366166"/>
    </source>
</evidence>
<name>A0AAU9EB43_9BACT</name>
<gene>
    <name evidence="3" type="ORF">FAK_08430</name>
</gene>
<dbReference type="GO" id="GO:0046491">
    <property type="term" value="P:L-methylmalonyl-CoA metabolic process"/>
    <property type="evidence" value="ECO:0007669"/>
    <property type="project" value="TreeGrafter"/>
</dbReference>
<dbReference type="InterPro" id="IPR029068">
    <property type="entry name" value="Glyas_Bleomycin-R_OHBP_Dase"/>
</dbReference>
<dbReference type="GO" id="GO:0004462">
    <property type="term" value="F:lactoylglutathione lyase activity"/>
    <property type="evidence" value="ECO:0007669"/>
    <property type="project" value="InterPro"/>
</dbReference>
<dbReference type="GO" id="GO:0046872">
    <property type="term" value="F:metal ion binding"/>
    <property type="evidence" value="ECO:0007669"/>
    <property type="project" value="UniProtKB-KW"/>
</dbReference>
<evidence type="ECO:0000259" key="2">
    <source>
        <dbReference type="Pfam" id="PF00903"/>
    </source>
</evidence>
<dbReference type="PROSITE" id="PS00934">
    <property type="entry name" value="GLYOXALASE_I_1"/>
    <property type="match status" value="1"/>
</dbReference>
<dbReference type="InterPro" id="IPR018146">
    <property type="entry name" value="Glyoxalase_1_CS"/>
</dbReference>
<dbReference type="Proteomes" id="UP001366166">
    <property type="component" value="Chromosome"/>
</dbReference>
<dbReference type="SUPFAM" id="SSF54593">
    <property type="entry name" value="Glyoxalase/Bleomycin resistance protein/Dihydroxybiphenyl dioxygenase"/>
    <property type="match status" value="1"/>
</dbReference>
<accession>A0AAU9EB43</accession>
<evidence type="ECO:0000313" key="3">
    <source>
        <dbReference type="EMBL" id="BEQ13777.1"/>
    </source>
</evidence>
<dbReference type="Pfam" id="PF00903">
    <property type="entry name" value="Glyoxalase"/>
    <property type="match status" value="1"/>
</dbReference>
<keyword evidence="4" id="KW-1185">Reference proteome</keyword>
<dbReference type="EMBL" id="AP028679">
    <property type="protein sequence ID" value="BEQ13777.1"/>
    <property type="molecule type" value="Genomic_DNA"/>
</dbReference>
<proteinExistence type="predicted"/>
<dbReference type="PANTHER" id="PTHR43048:SF3">
    <property type="entry name" value="METHYLMALONYL-COA EPIMERASE, MITOCHONDRIAL"/>
    <property type="match status" value="1"/>
</dbReference>
<keyword evidence="1" id="KW-0479">Metal-binding</keyword>
<dbReference type="PANTHER" id="PTHR43048">
    <property type="entry name" value="METHYLMALONYL-COA EPIMERASE"/>
    <property type="match status" value="1"/>
</dbReference>
<feature type="domain" description="Glyoxalase/fosfomycin resistance/dioxygenase" evidence="2">
    <location>
        <begin position="6"/>
        <end position="138"/>
    </location>
</feature>
<dbReference type="InterPro" id="IPR004360">
    <property type="entry name" value="Glyas_Fos-R_dOase_dom"/>
</dbReference>
<organism evidence="3 4">
    <name type="scientific">Desulfoferula mesophila</name>
    <dbReference type="NCBI Taxonomy" id="3058419"/>
    <lineage>
        <taxon>Bacteria</taxon>
        <taxon>Pseudomonadati</taxon>
        <taxon>Thermodesulfobacteriota</taxon>
        <taxon>Desulfarculia</taxon>
        <taxon>Desulfarculales</taxon>
        <taxon>Desulfarculaceae</taxon>
        <taxon>Desulfoferula</taxon>
    </lineage>
</organism>
<dbReference type="RefSeq" id="WP_338605523.1">
    <property type="nucleotide sequence ID" value="NZ_AP028679.1"/>
</dbReference>
<dbReference type="GO" id="GO:0004493">
    <property type="term" value="F:methylmalonyl-CoA epimerase activity"/>
    <property type="evidence" value="ECO:0007669"/>
    <property type="project" value="TreeGrafter"/>
</dbReference>
<reference evidence="4" key="1">
    <citation type="journal article" date="2023" name="Arch. Microbiol.">
        <title>Desulfoferula mesophilus gen. nov. sp. nov., a mesophilic sulfate-reducing bacterium isolated from a brackish lake sediment.</title>
        <authorList>
            <person name="Watanabe T."/>
            <person name="Yabe T."/>
            <person name="Tsuji J.M."/>
            <person name="Fukui M."/>
        </authorList>
    </citation>
    <scope>NUCLEOTIDE SEQUENCE [LARGE SCALE GENOMIC DNA]</scope>
    <source>
        <strain evidence="4">12FAK</strain>
    </source>
</reference>
<sequence>MQAQWHHVGISVADLERALHFYRDLLGFEVVWDHPQRGGPEMAKVVGLEDVKAHMVMLKGYGTHIELFDYLSPKGKAVGSGRQCDYGLIHFALTVTGLQELYDRLVAEGVEFNCPPQVLRPGVLATYMKDPEGVTIELVEYSEGA</sequence>
<evidence type="ECO:0000256" key="1">
    <source>
        <dbReference type="ARBA" id="ARBA00022723"/>
    </source>
</evidence>
<dbReference type="Gene3D" id="3.10.180.10">
    <property type="entry name" value="2,3-Dihydroxybiphenyl 1,2-Dioxygenase, domain 1"/>
    <property type="match status" value="1"/>
</dbReference>
<dbReference type="InterPro" id="IPR051785">
    <property type="entry name" value="MMCE/EMCE_epimerase"/>
</dbReference>
<dbReference type="AlphaFoldDB" id="A0AAU9EB43"/>
<protein>
    <recommendedName>
        <fullName evidence="2">Glyoxalase/fosfomycin resistance/dioxygenase domain-containing protein</fullName>
    </recommendedName>
</protein>